<dbReference type="Proteomes" id="UP001623559">
    <property type="component" value="Unassembled WGS sequence"/>
</dbReference>
<evidence type="ECO:0000256" key="1">
    <source>
        <dbReference type="SAM" id="Phobius"/>
    </source>
</evidence>
<feature type="transmembrane region" description="Helical" evidence="1">
    <location>
        <begin position="81"/>
        <end position="102"/>
    </location>
</feature>
<dbReference type="Pfam" id="PF11196">
    <property type="entry name" value="DUF2834"/>
    <property type="match status" value="1"/>
</dbReference>
<comment type="caution">
    <text evidence="2">The sequence shown here is derived from an EMBL/GenBank/DDBJ whole genome shotgun (WGS) entry which is preliminary data.</text>
</comment>
<keyword evidence="1" id="KW-1133">Transmembrane helix</keyword>
<dbReference type="RefSeq" id="WP_406777153.1">
    <property type="nucleotide sequence ID" value="NZ_JBEWZG010000001.1"/>
</dbReference>
<reference evidence="2 3" key="1">
    <citation type="submission" date="2024-07" db="EMBL/GenBank/DDBJ databases">
        <authorList>
            <person name="Pitt A."/>
            <person name="Hahn M.W."/>
        </authorList>
    </citation>
    <scope>NUCLEOTIDE SEQUENCE [LARGE SCALE GENOMIC DNA]</scope>
    <source>
        <strain evidence="2 3">2-AUSEE-184A6</strain>
    </source>
</reference>
<evidence type="ECO:0000313" key="2">
    <source>
        <dbReference type="EMBL" id="MFL0205559.1"/>
    </source>
</evidence>
<keyword evidence="1" id="KW-0472">Membrane</keyword>
<feature type="transmembrane region" description="Helical" evidence="1">
    <location>
        <begin position="6"/>
        <end position="24"/>
    </location>
</feature>
<organism evidence="2 3">
    <name type="scientific">Aquirufa novilacunae</name>
    <dbReference type="NCBI Taxonomy" id="3139305"/>
    <lineage>
        <taxon>Bacteria</taxon>
        <taxon>Pseudomonadati</taxon>
        <taxon>Bacteroidota</taxon>
        <taxon>Cytophagia</taxon>
        <taxon>Cytophagales</taxon>
        <taxon>Flectobacillaceae</taxon>
        <taxon>Aquirufa</taxon>
    </lineage>
</organism>
<evidence type="ECO:0000313" key="3">
    <source>
        <dbReference type="Proteomes" id="UP001623559"/>
    </source>
</evidence>
<gene>
    <name evidence="2" type="ORF">V7S74_02280</name>
</gene>
<dbReference type="EMBL" id="JBEWZG010000001">
    <property type="protein sequence ID" value="MFL0205559.1"/>
    <property type="molecule type" value="Genomic_DNA"/>
</dbReference>
<keyword evidence="1" id="KW-0812">Transmembrane</keyword>
<name>A0ABW8STT2_9BACT</name>
<proteinExistence type="predicted"/>
<sequence>MKNAHYFYLFLSLVGGSITFYYVYEGMMLNNGKFDVYDFVKSTWTSNPYAKSLSCDFWTGAITGTFFILVEGLRIKIKNLYLYLLATVLIGFAFAFPLFLFFRHQKLAKN</sequence>
<dbReference type="InterPro" id="IPR021362">
    <property type="entry name" value="DUF2834"/>
</dbReference>
<accession>A0ABW8STT2</accession>
<feature type="transmembrane region" description="Helical" evidence="1">
    <location>
        <begin position="57"/>
        <end position="75"/>
    </location>
</feature>
<protein>
    <submittedName>
        <fullName evidence="2">DUF2834 domain-containing protein</fullName>
    </submittedName>
</protein>